<feature type="region of interest" description="Disordered" evidence="6">
    <location>
        <begin position="828"/>
        <end position="852"/>
    </location>
</feature>
<dbReference type="InterPro" id="IPR046349">
    <property type="entry name" value="C1-like_sf"/>
</dbReference>
<comment type="caution">
    <text evidence="9">The sequence shown here is derived from an EMBL/GenBank/DDBJ whole genome shotgun (WGS) entry which is preliminary data.</text>
</comment>
<dbReference type="Gene3D" id="3.30.60.20">
    <property type="match status" value="1"/>
</dbReference>
<evidence type="ECO:0000313" key="9">
    <source>
        <dbReference type="EMBL" id="RNA15022.1"/>
    </source>
</evidence>
<dbReference type="Proteomes" id="UP000276133">
    <property type="component" value="Unassembled WGS sequence"/>
</dbReference>
<evidence type="ECO:0000256" key="3">
    <source>
        <dbReference type="ARBA" id="ARBA00022771"/>
    </source>
</evidence>
<feature type="compositionally biased region" description="Basic and acidic residues" evidence="6">
    <location>
        <begin position="196"/>
        <end position="214"/>
    </location>
</feature>
<dbReference type="OrthoDB" id="28045at2759"/>
<evidence type="ECO:0000256" key="2">
    <source>
        <dbReference type="ARBA" id="ARBA00022723"/>
    </source>
</evidence>
<feature type="region of interest" description="Disordered" evidence="6">
    <location>
        <begin position="437"/>
        <end position="483"/>
    </location>
</feature>
<dbReference type="SUPFAM" id="SSF57889">
    <property type="entry name" value="Cysteine-rich domain"/>
    <property type="match status" value="1"/>
</dbReference>
<keyword evidence="10" id="KW-1185">Reference proteome</keyword>
<feature type="domain" description="Phorbol-ester/DAG-type" evidence="8">
    <location>
        <begin position="668"/>
        <end position="716"/>
    </location>
</feature>
<feature type="region of interest" description="Disordered" evidence="6">
    <location>
        <begin position="397"/>
        <end position="416"/>
    </location>
</feature>
<evidence type="ECO:0000256" key="5">
    <source>
        <dbReference type="SAM" id="Coils"/>
    </source>
</evidence>
<dbReference type="PANTHER" id="PTHR13944:SF21">
    <property type="entry name" value="CYSTS, ISOFORM C"/>
    <property type="match status" value="1"/>
</dbReference>
<feature type="compositionally biased region" description="Polar residues" evidence="6">
    <location>
        <begin position="1749"/>
        <end position="1766"/>
    </location>
</feature>
<evidence type="ECO:0000256" key="1">
    <source>
        <dbReference type="ARBA" id="ARBA00022553"/>
    </source>
</evidence>
<dbReference type="SUPFAM" id="SSF48065">
    <property type="entry name" value="DBL homology domain (DH-domain)"/>
    <property type="match status" value="1"/>
</dbReference>
<dbReference type="GO" id="GO:0005085">
    <property type="term" value="F:guanyl-nucleotide exchange factor activity"/>
    <property type="evidence" value="ECO:0007669"/>
    <property type="project" value="InterPro"/>
</dbReference>
<accession>A0A3M7QUK4</accession>
<evidence type="ECO:0000256" key="4">
    <source>
        <dbReference type="ARBA" id="ARBA00022833"/>
    </source>
</evidence>
<feature type="region of interest" description="Disordered" evidence="6">
    <location>
        <begin position="24"/>
        <end position="46"/>
    </location>
</feature>
<dbReference type="SMART" id="SM00325">
    <property type="entry name" value="RhoGEF"/>
    <property type="match status" value="1"/>
</dbReference>
<feature type="compositionally biased region" description="Acidic residues" evidence="6">
    <location>
        <begin position="263"/>
        <end position="275"/>
    </location>
</feature>
<feature type="compositionally biased region" description="Low complexity" evidence="6">
    <location>
        <begin position="454"/>
        <end position="470"/>
    </location>
</feature>
<sequence length="1801" mass="202523">MSLTSSPRTKSKLAQKYSAISSLMSMPPLPHNLHHNPHHHHQNHHQSNLSIFDIKHFSSNLSTADPNETMDSPTETIKQSIFTDRPISTEDVIIVDDDDQIVLPIKNLSREIKSKLKSSNESLYSKIYPFSYKLAKLNSFNECEQNFKKFPDASDSLAAKTNSAKPPQLGILKKHRNTSTSSMPEESKRVLEKHMHKLTSDSHKSESMRLKLDTSDPTSYKPRSLLRNKTRIIRKAAENKEEIYCQINDDYEELNENSIYEDIDSDGSELDNTSDEGEHLDTNNDVESDGSIDLSCFDTVKENKKIDDTEPNGSKIMCSVKQAPKPKNKIAKLFNTFSNSLQQESALLPPLPRHSILPQSITVAPLTNSQNDFDRNLNTRRSKRFTKPSNLAIQEISISSNNSPNNSSSCSPVSTSGSAAINLQKAASTPSIFDKIKNDNKAKHDDSNDKIGLSNQSTFSSSSLNTVDSNKNNKNEVKNQKLNKRCEHNLKLSQHKTESAPSTQLPLFQTENCANSNECQFLSSSASKHLGPVDTGSPSSKKELVTVNEFLKEFEMAQKNGEISQVEEPAYLIPLGASTATSSKSSLVSQVTTEPATVFTSPVNRSPNSATSYDQLILQQSTPLKNQLDSHAKALSKSKKLGNILKLASVRGAKSKSMKHKYSSQIHQHAFVSKTVTSETTCDTCQKSLLNKKALICKNCQIMIHDSPCKDQEIQCLFYKKSIFSQSKSNSSSSTSAFNINKVKIANDDKTKLDETDDRDNLIASGYSSGGIIVGLNGLNPSNSIKTIHITNNRPKSMDISKYFQNTKKAHLSKSTSNMYRTMQESAAFEKNKKMRTHKTKRPKSAFGPLLQSSDSLNASLNESLNNSVNGTKSTSSTHSIQPSNMNLLRYLTKADSKTSLNELFSLANRLDSNSYSICTNKKYLKNLNTSSNSSLNLFLKSSSSTSSSTRRFFYRNSKSINEECADYEAIKSLRESTDSLNYKLESEANLNPTNSSSSMINSVLNQNTVSSNGSSSSSASIFSGTGLNSNFNFYMNELNAEFYNFELEFSANNWADLQDKDYLQSLSRQLRNKQENIFEFIKTEVNYYKILCMCQRMFKNILINDCRIESKTLEQIFPDLERLMDLHKVLLDQLIDRYRSSKNKYIDYIGDILSNILSEKNEMWVSLYSKVCCSHVTAKQTFKQLSTSNKAVASFSIEISKHSWLKRYHIPDCLTIITQRLTKYLTLIENILTNSQDDKIEIDLLNKSLENLRSILSRVNDAVAFYQNYNEFKKYLDNFDQKSQTKSFVKYEKNIEERAFTKSDLTSKPNRKIISLNQVTVKVMSMKGKEYKNVTCVTMNDMIVFLQYNEKSSKYTFMNDTKSVIICNYGILIRPKETDINHLQSQSSQIHHQRTVSQSNSMKLNQTNANSGQSASTKSYTHESLITYIAHTITNEIFEVKFPDEISRNQWLILVHTHITPFIEVNKENVEDKVTTSEPRQDELTISSDIAGLICTFNNLLSNHMTVNLMRSASSAGETITKTSQDNQISIPKRAETFNGASSSKESQMSIININSELFQKSKVFQTYSPKNCDTLSTTTNTESDYSTTTNKSADSGYQSKSCCIYADLDQSISACVCSDKADVKNAFFDENTLQSMPRNSFEQMLRTILNDYTKTKKENFELKKSIENKDKSIDLLKKALDEYKVQLDSEKQDLEKKFIDLEKKENLDATSGTANITRLSHNISQSSNNIQINNQINSTTQSNQSSLLADSNHNSSANSQSMSNKVSIMVKCERSLLSSNAQVKKEDDKNGSDSSILFL</sequence>
<keyword evidence="2" id="KW-0479">Metal-binding</keyword>
<dbReference type="GO" id="GO:0035023">
    <property type="term" value="P:regulation of Rho protein signal transduction"/>
    <property type="evidence" value="ECO:0007669"/>
    <property type="project" value="TreeGrafter"/>
</dbReference>
<reference evidence="9 10" key="1">
    <citation type="journal article" date="2018" name="Sci. Rep.">
        <title>Genomic signatures of local adaptation to the degree of environmental predictability in rotifers.</title>
        <authorList>
            <person name="Franch-Gras L."/>
            <person name="Hahn C."/>
            <person name="Garcia-Roger E.M."/>
            <person name="Carmona M.J."/>
            <person name="Serra M."/>
            <person name="Gomez A."/>
        </authorList>
    </citation>
    <scope>NUCLEOTIDE SEQUENCE [LARGE SCALE GENOMIC DNA]</scope>
    <source>
        <strain evidence="9">HYR1</strain>
    </source>
</reference>
<proteinExistence type="predicted"/>
<dbReference type="PROSITE" id="PS50081">
    <property type="entry name" value="ZF_DAG_PE_2"/>
    <property type="match status" value="1"/>
</dbReference>
<name>A0A3M7QUK4_BRAPC</name>
<keyword evidence="1" id="KW-0597">Phosphoprotein</keyword>
<feature type="compositionally biased region" description="Polar residues" evidence="6">
    <location>
        <begin position="871"/>
        <end position="881"/>
    </location>
</feature>
<feature type="compositionally biased region" description="Basic residues" evidence="6">
    <location>
        <begin position="833"/>
        <end position="844"/>
    </location>
</feature>
<dbReference type="InterPro" id="IPR011993">
    <property type="entry name" value="PH-like_dom_sf"/>
</dbReference>
<dbReference type="CDD" id="cd20815">
    <property type="entry name" value="C1_p190RhoGEF-like"/>
    <property type="match status" value="1"/>
</dbReference>
<dbReference type="Gene3D" id="1.20.900.10">
    <property type="entry name" value="Dbl homology (DH) domain"/>
    <property type="match status" value="1"/>
</dbReference>
<dbReference type="STRING" id="10195.A0A3M7QUK4"/>
<dbReference type="Gene3D" id="2.30.29.30">
    <property type="entry name" value="Pleckstrin-homology domain (PH domain)/Phosphotyrosine-binding domain (PTB)"/>
    <property type="match status" value="1"/>
</dbReference>
<feature type="coiled-coil region" evidence="5">
    <location>
        <begin position="1668"/>
        <end position="1706"/>
    </location>
</feature>
<keyword evidence="4" id="KW-0862">Zinc</keyword>
<dbReference type="InterPro" id="IPR000219">
    <property type="entry name" value="DH_dom"/>
</dbReference>
<feature type="region of interest" description="Disordered" evidence="6">
    <location>
        <begin position="862"/>
        <end position="881"/>
    </location>
</feature>
<evidence type="ECO:0000259" key="7">
    <source>
        <dbReference type="PROSITE" id="PS50010"/>
    </source>
</evidence>
<dbReference type="InterPro" id="IPR002219">
    <property type="entry name" value="PKC_DAG/PE"/>
</dbReference>
<feature type="region of interest" description="Disordered" evidence="6">
    <location>
        <begin position="263"/>
        <end position="288"/>
    </location>
</feature>
<feature type="compositionally biased region" description="Basic and acidic residues" evidence="6">
    <location>
        <begin position="437"/>
        <end position="449"/>
    </location>
</feature>
<feature type="region of interest" description="Disordered" evidence="6">
    <location>
        <begin position="196"/>
        <end position="222"/>
    </location>
</feature>
<dbReference type="InterPro" id="IPR035899">
    <property type="entry name" value="DBL_dom_sf"/>
</dbReference>
<keyword evidence="5" id="KW-0175">Coiled coil</keyword>
<keyword evidence="3" id="KW-0863">Zinc-finger</keyword>
<dbReference type="Pfam" id="PF00130">
    <property type="entry name" value="C1_1"/>
    <property type="match status" value="1"/>
</dbReference>
<dbReference type="PROSITE" id="PS50010">
    <property type="entry name" value="DH_2"/>
    <property type="match status" value="1"/>
</dbReference>
<evidence type="ECO:0000256" key="6">
    <source>
        <dbReference type="SAM" id="MobiDB-lite"/>
    </source>
</evidence>
<feature type="compositionally biased region" description="Basic residues" evidence="6">
    <location>
        <begin position="32"/>
        <end position="44"/>
    </location>
</feature>
<evidence type="ECO:0000313" key="10">
    <source>
        <dbReference type="Proteomes" id="UP000276133"/>
    </source>
</evidence>
<organism evidence="9 10">
    <name type="scientific">Brachionus plicatilis</name>
    <name type="common">Marine rotifer</name>
    <name type="synonym">Brachionus muelleri</name>
    <dbReference type="NCBI Taxonomy" id="10195"/>
    <lineage>
        <taxon>Eukaryota</taxon>
        <taxon>Metazoa</taxon>
        <taxon>Spiralia</taxon>
        <taxon>Gnathifera</taxon>
        <taxon>Rotifera</taxon>
        <taxon>Eurotatoria</taxon>
        <taxon>Monogononta</taxon>
        <taxon>Pseudotrocha</taxon>
        <taxon>Ploima</taxon>
        <taxon>Brachionidae</taxon>
        <taxon>Brachionus</taxon>
    </lineage>
</organism>
<feature type="region of interest" description="Disordered" evidence="6">
    <location>
        <begin position="1743"/>
        <end position="1766"/>
    </location>
</feature>
<dbReference type="EMBL" id="REGN01005056">
    <property type="protein sequence ID" value="RNA15022.1"/>
    <property type="molecule type" value="Genomic_DNA"/>
</dbReference>
<feature type="domain" description="DH" evidence="7">
    <location>
        <begin position="1073"/>
        <end position="1263"/>
    </location>
</feature>
<protein>
    <submittedName>
        <fullName evidence="9">Rho guanine nucleotide exchange factor 2 isoform X3</fullName>
    </submittedName>
</protein>
<gene>
    <name evidence="9" type="ORF">BpHYR1_035875</name>
</gene>
<dbReference type="InterPro" id="IPR051632">
    <property type="entry name" value="Rho_GEF"/>
</dbReference>
<dbReference type="GO" id="GO:0008270">
    <property type="term" value="F:zinc ion binding"/>
    <property type="evidence" value="ECO:0007669"/>
    <property type="project" value="UniProtKB-KW"/>
</dbReference>
<dbReference type="PANTHER" id="PTHR13944">
    <property type="entry name" value="AGAP007712-PA"/>
    <property type="match status" value="1"/>
</dbReference>
<feature type="compositionally biased region" description="Basic and acidic residues" evidence="6">
    <location>
        <begin position="471"/>
        <end position="483"/>
    </location>
</feature>
<dbReference type="Pfam" id="PF00621">
    <property type="entry name" value="RhoGEF"/>
    <property type="match status" value="1"/>
</dbReference>
<evidence type="ECO:0000259" key="8">
    <source>
        <dbReference type="PROSITE" id="PS50081"/>
    </source>
</evidence>